<dbReference type="Proteomes" id="UP000467214">
    <property type="component" value="Unassembled WGS sequence"/>
</dbReference>
<comment type="caution">
    <text evidence="1">The sequence shown here is derived from an EMBL/GenBank/DDBJ whole genome shotgun (WGS) entry which is preliminary data.</text>
</comment>
<sequence>MNEILVIRRHSLSRADAKQAAEAIAQALADEHALAYEWVDELVLHFMRSGVNGSLLLDEGQVTVRVRLGWLLIPFKSALEDAIHDYFDQHFSEH</sequence>
<dbReference type="NCBIfam" id="TIGR02610">
    <property type="entry name" value="PHA_gran_rgn"/>
    <property type="match status" value="1"/>
</dbReference>
<accession>A0A845BJ04</accession>
<reference evidence="1 2" key="1">
    <citation type="submission" date="2019-12" db="EMBL/GenBank/DDBJ databases">
        <title>Neisseriaceae gen. nov. sp. Genome sequencing and assembly.</title>
        <authorList>
            <person name="Liu Z."/>
            <person name="Li A."/>
        </authorList>
    </citation>
    <scope>NUCLEOTIDE SEQUENCE [LARGE SCALE GENOMIC DNA]</scope>
    <source>
        <strain evidence="1 2">B2N2-7</strain>
    </source>
</reference>
<keyword evidence="2" id="KW-1185">Reference proteome</keyword>
<organism evidence="1 2">
    <name type="scientific">Craterilacuibacter sinensis</name>
    <dbReference type="NCBI Taxonomy" id="2686017"/>
    <lineage>
        <taxon>Bacteria</taxon>
        <taxon>Pseudomonadati</taxon>
        <taxon>Pseudomonadota</taxon>
        <taxon>Betaproteobacteria</taxon>
        <taxon>Neisseriales</taxon>
        <taxon>Neisseriaceae</taxon>
        <taxon>Craterilacuibacter</taxon>
    </lineage>
</organism>
<dbReference type="Pfam" id="PF09650">
    <property type="entry name" value="PHA_gran_rgn"/>
    <property type="match status" value="1"/>
</dbReference>
<name>A0A845BJ04_9NEIS</name>
<dbReference type="EMBL" id="WSSB01000003">
    <property type="protein sequence ID" value="MXR36265.1"/>
    <property type="molecule type" value="Genomic_DNA"/>
</dbReference>
<dbReference type="AlphaFoldDB" id="A0A845BJ04"/>
<dbReference type="InterPro" id="IPR013433">
    <property type="entry name" value="PHA_gran_rgn"/>
</dbReference>
<protein>
    <submittedName>
        <fullName evidence="1">Poly(3-hydroxybutyrate) depolymerase</fullName>
    </submittedName>
</protein>
<evidence type="ECO:0000313" key="2">
    <source>
        <dbReference type="Proteomes" id="UP000467214"/>
    </source>
</evidence>
<dbReference type="RefSeq" id="WP_160795200.1">
    <property type="nucleotide sequence ID" value="NZ_WSSB01000003.1"/>
</dbReference>
<evidence type="ECO:0000313" key="1">
    <source>
        <dbReference type="EMBL" id="MXR36265.1"/>
    </source>
</evidence>
<gene>
    <name evidence="1" type="ORF">GQF02_04665</name>
</gene>
<proteinExistence type="predicted"/>